<feature type="domain" description="DUF7580" evidence="1">
    <location>
        <begin position="378"/>
        <end position="567"/>
    </location>
</feature>
<dbReference type="Gene3D" id="1.20.120.1020">
    <property type="entry name" value="Prion-inhibition and propagation, HeLo domain"/>
    <property type="match status" value="1"/>
</dbReference>
<dbReference type="PANTHER" id="PTHR37542:SF3">
    <property type="entry name" value="PRION-INHIBITION AND PROPAGATION HELO DOMAIN-CONTAINING PROTEIN"/>
    <property type="match status" value="1"/>
</dbReference>
<accession>A0AAE1J2H7</accession>
<keyword evidence="3" id="KW-1185">Reference proteome</keyword>
<dbReference type="InterPro" id="IPR038305">
    <property type="entry name" value="HeLo_sf"/>
</dbReference>
<reference evidence="2" key="1">
    <citation type="submission" date="2023-11" db="EMBL/GenBank/DDBJ databases">
        <title>The genome sequences of three competitors of mushroom-forming fungi.</title>
        <authorList>
            <person name="Beijen E."/>
            <person name="Ohm R.A."/>
        </authorList>
    </citation>
    <scope>NUCLEOTIDE SEQUENCE</scope>
    <source>
        <strain evidence="2">CBS 100526</strain>
    </source>
</reference>
<protein>
    <recommendedName>
        <fullName evidence="1">DUF7580 domain-containing protein</fullName>
    </recommendedName>
</protein>
<dbReference type="RefSeq" id="XP_062751846.1">
    <property type="nucleotide sequence ID" value="XM_062904173.1"/>
</dbReference>
<dbReference type="Proteomes" id="UP001273209">
    <property type="component" value="Unassembled WGS sequence"/>
</dbReference>
<dbReference type="SUPFAM" id="SSF56112">
    <property type="entry name" value="Protein kinase-like (PK-like)"/>
    <property type="match status" value="1"/>
</dbReference>
<dbReference type="EMBL" id="JAWRVG010000050">
    <property type="protein sequence ID" value="KAK4064081.1"/>
    <property type="molecule type" value="Genomic_DNA"/>
</dbReference>
<organism evidence="2 3">
    <name type="scientific">Trichoderma aggressivum f. europaeum</name>
    <dbReference type="NCBI Taxonomy" id="173218"/>
    <lineage>
        <taxon>Eukaryota</taxon>
        <taxon>Fungi</taxon>
        <taxon>Dikarya</taxon>
        <taxon>Ascomycota</taxon>
        <taxon>Pezizomycotina</taxon>
        <taxon>Sordariomycetes</taxon>
        <taxon>Hypocreomycetidae</taxon>
        <taxon>Hypocreales</taxon>
        <taxon>Hypocreaceae</taxon>
        <taxon>Trichoderma</taxon>
    </lineage>
</organism>
<dbReference type="GeneID" id="87924077"/>
<dbReference type="InterPro" id="IPR011009">
    <property type="entry name" value="Kinase-like_dom_sf"/>
</dbReference>
<dbReference type="PANTHER" id="PTHR37542">
    <property type="entry name" value="HELO DOMAIN-CONTAINING PROTEIN-RELATED"/>
    <property type="match status" value="1"/>
</dbReference>
<name>A0AAE1J2H7_9HYPO</name>
<sequence length="572" mass="65380">MDPFSIASLTISVLDQLWRLGETTAELVANYRDFDEASPVQTVRQQRPANIRQDSRVLESKVKDENNRTRALNMLLFEPSTTYGGKSLFEQFDADVQDQIHILLEEAVLVLDQAYQLLYRRQQAAADSKIVKVPEQPSSSTPSNKIFSSFRFMLKPPGPSSSTSLTSNDESSKYLRPLQRLRWSLLDKKRLESIIREFGELNSRVHESIKLLCLGTSIGVDLQHLQRLENDRNSQILGFNIDAKLQMAASQVQEMPESLEIRDVNLRQQLENVKRVEDRFGILEWEGKPMLVEYRAYQEGSPVSVEMSSRTRHLVDNLANLLHQPKEIVFRTPCCTGWVSQTQHNRVAFMFAIPDAVEPAPVSLLGLLSSEDPPPTLGQKFWLAAKLSRCISQLQLVKWVHESFRSENIVFFPKHEKSTTLVPRIDLAEPWVLGFEFSRPEQYFSAGLEDKCLARDVYRHPDRQQSPTQPFIKLHDIYALGVVLLEIGLWQPALTLEKSGFARVKPNAITKVLIRHAEKRLGAKMGEKYQAVVLTCLRSEFQCYNDTKEDIKLQQAFRAQVVDVLEKIALCM</sequence>
<dbReference type="AlphaFoldDB" id="A0AAE1J2H7"/>
<evidence type="ECO:0000259" key="1">
    <source>
        <dbReference type="Pfam" id="PF24476"/>
    </source>
</evidence>
<dbReference type="Gene3D" id="1.10.510.10">
    <property type="entry name" value="Transferase(Phosphotransferase) domain 1"/>
    <property type="match status" value="1"/>
</dbReference>
<gene>
    <name evidence="2" type="ORF">Triagg1_9237</name>
</gene>
<dbReference type="InterPro" id="IPR056002">
    <property type="entry name" value="DUF7580"/>
</dbReference>
<dbReference type="Pfam" id="PF24476">
    <property type="entry name" value="DUF7580"/>
    <property type="match status" value="1"/>
</dbReference>
<proteinExistence type="predicted"/>
<comment type="caution">
    <text evidence="2">The sequence shown here is derived from an EMBL/GenBank/DDBJ whole genome shotgun (WGS) entry which is preliminary data.</text>
</comment>
<evidence type="ECO:0000313" key="3">
    <source>
        <dbReference type="Proteomes" id="UP001273209"/>
    </source>
</evidence>
<evidence type="ECO:0000313" key="2">
    <source>
        <dbReference type="EMBL" id="KAK4064081.1"/>
    </source>
</evidence>